<dbReference type="Proteomes" id="UP000011014">
    <property type="component" value="Unassembled WGS sequence"/>
</dbReference>
<proteinExistence type="predicted"/>
<gene>
    <name evidence="1" type="ORF">GSOID_T00030009001</name>
</gene>
<dbReference type="AlphaFoldDB" id="E4YN99"/>
<dbReference type="EMBL" id="FN654873">
    <property type="protein sequence ID" value="CBY36947.1"/>
    <property type="molecule type" value="Genomic_DNA"/>
</dbReference>
<dbReference type="InterPro" id="IPR027417">
    <property type="entry name" value="P-loop_NTPase"/>
</dbReference>
<evidence type="ECO:0008006" key="2">
    <source>
        <dbReference type="Google" id="ProtNLM"/>
    </source>
</evidence>
<accession>E4YN99</accession>
<protein>
    <recommendedName>
        <fullName evidence="2">G domain-containing protein</fullName>
    </recommendedName>
</protein>
<dbReference type="SUPFAM" id="SSF52540">
    <property type="entry name" value="P-loop containing nucleoside triphosphate hydrolases"/>
    <property type="match status" value="1"/>
</dbReference>
<feature type="non-terminal residue" evidence="1">
    <location>
        <position position="91"/>
    </location>
</feature>
<dbReference type="Gene3D" id="3.40.50.300">
    <property type="entry name" value="P-loop containing nucleotide triphosphate hydrolases"/>
    <property type="match status" value="1"/>
</dbReference>
<organism evidence="1">
    <name type="scientific">Oikopleura dioica</name>
    <name type="common">Tunicate</name>
    <dbReference type="NCBI Taxonomy" id="34765"/>
    <lineage>
        <taxon>Eukaryota</taxon>
        <taxon>Metazoa</taxon>
        <taxon>Chordata</taxon>
        <taxon>Tunicata</taxon>
        <taxon>Appendicularia</taxon>
        <taxon>Copelata</taxon>
        <taxon>Oikopleuridae</taxon>
        <taxon>Oikopleura</taxon>
    </lineage>
</organism>
<evidence type="ECO:0000313" key="1">
    <source>
        <dbReference type="EMBL" id="CBY36947.1"/>
    </source>
</evidence>
<sequence>MGKQKAVSKDLTEKILRECHEIYTEGEDCLTNVADLLGEKLLAPRKKITVMLMGNHSAGKSSFINWYINENIQRTGVAIETQGFTIVTSGK</sequence>
<name>E4YN99_OIKDI</name>
<reference evidence="1" key="1">
    <citation type="journal article" date="2010" name="Science">
        <title>Plasticity of animal genome architecture unmasked by rapid evolution of a pelagic tunicate.</title>
        <authorList>
            <person name="Denoeud F."/>
            <person name="Henriet S."/>
            <person name="Mungpakdee S."/>
            <person name="Aury J.M."/>
            <person name="Da Silva C."/>
            <person name="Brinkmann H."/>
            <person name="Mikhaleva J."/>
            <person name="Olsen L.C."/>
            <person name="Jubin C."/>
            <person name="Canestro C."/>
            <person name="Bouquet J.M."/>
            <person name="Danks G."/>
            <person name="Poulain J."/>
            <person name="Campsteijn C."/>
            <person name="Adamski M."/>
            <person name="Cross I."/>
            <person name="Yadetie F."/>
            <person name="Muffato M."/>
            <person name="Louis A."/>
            <person name="Butcher S."/>
            <person name="Tsagkogeorga G."/>
            <person name="Konrad A."/>
            <person name="Singh S."/>
            <person name="Jensen M.F."/>
            <person name="Cong E.H."/>
            <person name="Eikeseth-Otteraa H."/>
            <person name="Noel B."/>
            <person name="Anthouard V."/>
            <person name="Porcel B.M."/>
            <person name="Kachouri-Lafond R."/>
            <person name="Nishino A."/>
            <person name="Ugolini M."/>
            <person name="Chourrout P."/>
            <person name="Nishida H."/>
            <person name="Aasland R."/>
            <person name="Huzurbazar S."/>
            <person name="Westhof E."/>
            <person name="Delsuc F."/>
            <person name="Lehrach H."/>
            <person name="Reinhardt R."/>
            <person name="Weissenbach J."/>
            <person name="Roy S.W."/>
            <person name="Artiguenave F."/>
            <person name="Postlethwait J.H."/>
            <person name="Manak J.R."/>
            <person name="Thompson E.M."/>
            <person name="Jaillon O."/>
            <person name="Du Pasquier L."/>
            <person name="Boudinot P."/>
            <person name="Liberles D.A."/>
            <person name="Volff J.N."/>
            <person name="Philippe H."/>
            <person name="Lenhard B."/>
            <person name="Roest Crollius H."/>
            <person name="Wincker P."/>
            <person name="Chourrout D."/>
        </authorList>
    </citation>
    <scope>NUCLEOTIDE SEQUENCE [LARGE SCALE GENOMIC DNA]</scope>
</reference>